<dbReference type="GO" id="GO:0003700">
    <property type="term" value="F:DNA-binding transcription factor activity"/>
    <property type="evidence" value="ECO:0007669"/>
    <property type="project" value="InterPro"/>
</dbReference>
<dbReference type="InterPro" id="IPR036388">
    <property type="entry name" value="WH-like_DNA-bd_sf"/>
</dbReference>
<evidence type="ECO:0000313" key="6">
    <source>
        <dbReference type="EMBL" id="RRJ62081.1"/>
    </source>
</evidence>
<dbReference type="Pfam" id="PF03466">
    <property type="entry name" value="LysR_substrate"/>
    <property type="match status" value="1"/>
</dbReference>
<dbReference type="AlphaFoldDB" id="A0A3P3TVA6"/>
<dbReference type="SUPFAM" id="SSF46785">
    <property type="entry name" value="Winged helix' DNA-binding domain"/>
    <property type="match status" value="1"/>
</dbReference>
<organism evidence="6 7">
    <name type="scientific">Paenibacillus oralis</name>
    <dbReference type="NCBI Taxonomy" id="2490856"/>
    <lineage>
        <taxon>Bacteria</taxon>
        <taxon>Bacillati</taxon>
        <taxon>Bacillota</taxon>
        <taxon>Bacilli</taxon>
        <taxon>Bacillales</taxon>
        <taxon>Paenibacillaceae</taxon>
        <taxon>Paenibacillus</taxon>
    </lineage>
</organism>
<feature type="domain" description="HTH lysR-type" evidence="5">
    <location>
        <begin position="1"/>
        <end position="58"/>
    </location>
</feature>
<evidence type="ECO:0000256" key="4">
    <source>
        <dbReference type="ARBA" id="ARBA00023163"/>
    </source>
</evidence>
<dbReference type="Gene3D" id="3.40.190.290">
    <property type="match status" value="1"/>
</dbReference>
<keyword evidence="2" id="KW-0805">Transcription regulation</keyword>
<evidence type="ECO:0000256" key="1">
    <source>
        <dbReference type="ARBA" id="ARBA00009437"/>
    </source>
</evidence>
<evidence type="ECO:0000313" key="7">
    <source>
        <dbReference type="Proteomes" id="UP000267017"/>
    </source>
</evidence>
<keyword evidence="7" id="KW-1185">Reference proteome</keyword>
<evidence type="ECO:0000256" key="2">
    <source>
        <dbReference type="ARBA" id="ARBA00023015"/>
    </source>
</evidence>
<dbReference type="CDD" id="cd05466">
    <property type="entry name" value="PBP2_LTTR_substrate"/>
    <property type="match status" value="1"/>
</dbReference>
<evidence type="ECO:0000259" key="5">
    <source>
        <dbReference type="PROSITE" id="PS50931"/>
    </source>
</evidence>
<keyword evidence="4" id="KW-0804">Transcription</keyword>
<gene>
    <name evidence="6" type="ORF">EHV15_03215</name>
</gene>
<keyword evidence="3" id="KW-0238">DNA-binding</keyword>
<dbReference type="InterPro" id="IPR036390">
    <property type="entry name" value="WH_DNA-bd_sf"/>
</dbReference>
<dbReference type="RefSeq" id="WP_128629997.1">
    <property type="nucleotide sequence ID" value="NZ_RRCN01000001.1"/>
</dbReference>
<dbReference type="Proteomes" id="UP000267017">
    <property type="component" value="Unassembled WGS sequence"/>
</dbReference>
<dbReference type="GO" id="GO:0003677">
    <property type="term" value="F:DNA binding"/>
    <property type="evidence" value="ECO:0007669"/>
    <property type="project" value="UniProtKB-KW"/>
</dbReference>
<accession>A0A3P3TVA6</accession>
<dbReference type="GO" id="GO:0005829">
    <property type="term" value="C:cytosol"/>
    <property type="evidence" value="ECO:0007669"/>
    <property type="project" value="TreeGrafter"/>
</dbReference>
<dbReference type="SUPFAM" id="SSF53850">
    <property type="entry name" value="Periplasmic binding protein-like II"/>
    <property type="match status" value="1"/>
</dbReference>
<dbReference type="InterPro" id="IPR050950">
    <property type="entry name" value="HTH-type_LysR_regulators"/>
</dbReference>
<dbReference type="PANTHER" id="PTHR30419">
    <property type="entry name" value="HTH-TYPE TRANSCRIPTIONAL REGULATOR YBHD"/>
    <property type="match status" value="1"/>
</dbReference>
<dbReference type="EMBL" id="RRCN01000001">
    <property type="protein sequence ID" value="RRJ62081.1"/>
    <property type="molecule type" value="Genomic_DNA"/>
</dbReference>
<dbReference type="PROSITE" id="PS50931">
    <property type="entry name" value="HTH_LYSR"/>
    <property type="match status" value="1"/>
</dbReference>
<dbReference type="PRINTS" id="PR00039">
    <property type="entry name" value="HTHLYSR"/>
</dbReference>
<evidence type="ECO:0000256" key="3">
    <source>
        <dbReference type="ARBA" id="ARBA00023125"/>
    </source>
</evidence>
<dbReference type="InterPro" id="IPR000847">
    <property type="entry name" value="LysR_HTH_N"/>
</dbReference>
<proteinExistence type="inferred from homology"/>
<reference evidence="6 7" key="1">
    <citation type="submission" date="2018-11" db="EMBL/GenBank/DDBJ databases">
        <title>Genome sequencing of Paenibacillus sp. KCOM 3021 (= ChDC PVNT-B20).</title>
        <authorList>
            <person name="Kook J.-K."/>
            <person name="Park S.-N."/>
            <person name="Lim Y.K."/>
        </authorList>
    </citation>
    <scope>NUCLEOTIDE SEQUENCE [LARGE SCALE GENOMIC DNA]</scope>
    <source>
        <strain evidence="6 7">KCOM 3021</strain>
    </source>
</reference>
<dbReference type="Gene3D" id="1.10.10.10">
    <property type="entry name" value="Winged helix-like DNA-binding domain superfamily/Winged helix DNA-binding domain"/>
    <property type="match status" value="1"/>
</dbReference>
<name>A0A3P3TVA6_9BACL</name>
<comment type="similarity">
    <text evidence="1">Belongs to the LysR transcriptional regulatory family.</text>
</comment>
<dbReference type="PANTHER" id="PTHR30419:SF24">
    <property type="entry name" value="HTH-TYPE TRANSCRIPTIONAL REGULATOR CZCR"/>
    <property type="match status" value="1"/>
</dbReference>
<comment type="caution">
    <text evidence="6">The sequence shown here is derived from an EMBL/GenBank/DDBJ whole genome shotgun (WGS) entry which is preliminary data.</text>
</comment>
<dbReference type="OrthoDB" id="63123at2"/>
<dbReference type="InterPro" id="IPR005119">
    <property type="entry name" value="LysR_subst-bd"/>
</dbReference>
<protein>
    <submittedName>
        <fullName evidence="6">LysR family transcriptional regulator</fullName>
    </submittedName>
</protein>
<dbReference type="Pfam" id="PF00126">
    <property type="entry name" value="HTH_1"/>
    <property type="match status" value="1"/>
</dbReference>
<sequence length="292" mass="32686">MSLQKYEILLKAVETGSLTKVGEQLNLTQSAVSHAISSLEQELGLTLLIRNRSGVRLTSSGERLFHFFQGIQQLNERLYQEIALIKGLVAGTVKLGVFSSVSIHWLPGMVKAFNAEFPHIEVKLYDGHYQEIEQWLATGHIDIGFVSLPTLQPLDVTELKKDRMFCVLPPGHALANQSAVSLDQIINEPFIIPISGCDADVRRIFMKYKGPLNIKYELEDDHAIMSMVEHGLGISILPEMILAHMTHNLCLRPLEGEHYRTIGLAAISRNNLSPAAAQMFQFITEWVGHHQL</sequence>